<evidence type="ECO:0000313" key="4">
    <source>
        <dbReference type="Proteomes" id="UP001341297"/>
    </source>
</evidence>
<sequence length="314" mass="36386">MAQIIKIQDCISRYEQDPYHYMNQFIRLKKQRWQSMTAIAEEKEAGRFQIAAAAREETGGTKKKKFSLKRKKEASDMNSGREVDDQWFNGLEAEMDGSFIAKIPAGKKELAPFFKEYLYQFQLKWASSTISDISSLSREIHNDKILQILAQQLPDSYFLMYKPVLQVNQATVELSIILLTPLEIYCIIFLEGDKESTFSGSKNRFWKEKTVRGRETSVLNPSTELIRTGSVLSGLLKGADIDLPIRKAIFSRTSYIDYPEPPYGIDIYDRREWRNWIARQQKNIAPIKNRQLKAAKILLAHGVSDSKRRKEWLD</sequence>
<dbReference type="Proteomes" id="UP000036168">
    <property type="component" value="Unassembled WGS sequence"/>
</dbReference>
<protein>
    <recommendedName>
        <fullName evidence="5">NERD domain-containing protein</fullName>
    </recommendedName>
</protein>
<evidence type="ECO:0000313" key="1">
    <source>
        <dbReference type="EMBL" id="KRT94669.1"/>
    </source>
</evidence>
<evidence type="ECO:0000313" key="3">
    <source>
        <dbReference type="Proteomes" id="UP000036168"/>
    </source>
</evidence>
<keyword evidence="4" id="KW-1185">Reference proteome</keyword>
<accession>A0A0J6EC98</accession>
<proteinExistence type="predicted"/>
<dbReference type="EMBL" id="LECW02000005">
    <property type="protein sequence ID" value="KRT94669.1"/>
    <property type="molecule type" value="Genomic_DNA"/>
</dbReference>
<evidence type="ECO:0000313" key="2">
    <source>
        <dbReference type="EMBL" id="MEC0485653.1"/>
    </source>
</evidence>
<reference evidence="1 3" key="1">
    <citation type="journal article" date="2015" name="Int. J. Syst. Evol. Microbiol.">
        <title>Bacillus glycinifermentans sp. nov., isolated from fermented soybean paste.</title>
        <authorList>
            <person name="Kim S.J."/>
            <person name="Dunlap C.A."/>
            <person name="Kwon S.W."/>
            <person name="Rooney A.P."/>
        </authorList>
    </citation>
    <scope>NUCLEOTIDE SEQUENCE [LARGE SCALE GENOMIC DNA]</scope>
    <source>
        <strain evidence="1 3">GO-13</strain>
    </source>
</reference>
<dbReference type="RefSeq" id="WP_048355229.1">
    <property type="nucleotide sequence ID" value="NZ_CP023481.1"/>
</dbReference>
<name>A0A0J6ERS1_9BACI</name>
<organism evidence="1 3">
    <name type="scientific">Bacillus glycinifermentans</name>
    <dbReference type="NCBI Taxonomy" id="1664069"/>
    <lineage>
        <taxon>Bacteria</taxon>
        <taxon>Bacillati</taxon>
        <taxon>Bacillota</taxon>
        <taxon>Bacilli</taxon>
        <taxon>Bacillales</taxon>
        <taxon>Bacillaceae</taxon>
        <taxon>Bacillus</taxon>
    </lineage>
</organism>
<reference evidence="2 4" key="3">
    <citation type="submission" date="2023-03" db="EMBL/GenBank/DDBJ databases">
        <title>Agriculturally important microbes genome sequencing.</title>
        <authorList>
            <person name="Dunlap C."/>
        </authorList>
    </citation>
    <scope>NUCLEOTIDE SEQUENCE [LARGE SCALE GENOMIC DNA]</scope>
    <source>
        <strain evidence="2 4">CBP-3203</strain>
    </source>
</reference>
<dbReference type="EMBL" id="JARRTL010000010">
    <property type="protein sequence ID" value="MEC0485653.1"/>
    <property type="molecule type" value="Genomic_DNA"/>
</dbReference>
<dbReference type="STRING" id="1664069.BGLY_3542"/>
<reference evidence="1" key="2">
    <citation type="submission" date="2015-10" db="EMBL/GenBank/DDBJ databases">
        <authorList>
            <person name="Gilbert D.G."/>
        </authorList>
    </citation>
    <scope>NUCLEOTIDE SEQUENCE</scope>
    <source>
        <strain evidence="1">GO-13</strain>
    </source>
</reference>
<dbReference type="Proteomes" id="UP001341297">
    <property type="component" value="Unassembled WGS sequence"/>
</dbReference>
<comment type="caution">
    <text evidence="1">The sequence shown here is derived from an EMBL/GenBank/DDBJ whole genome shotgun (WGS) entry which is preliminary data.</text>
</comment>
<dbReference type="AlphaFoldDB" id="A0A0J6ERS1"/>
<dbReference type="PATRIC" id="fig|1664069.3.peg.4191"/>
<gene>
    <name evidence="1" type="ORF">AB447_213510</name>
    <name evidence="2" type="ORF">P8828_12490</name>
</gene>
<dbReference type="OrthoDB" id="2433183at2"/>
<evidence type="ECO:0008006" key="5">
    <source>
        <dbReference type="Google" id="ProtNLM"/>
    </source>
</evidence>
<accession>A0A0J6ERS1</accession>